<dbReference type="SUPFAM" id="SSF52047">
    <property type="entry name" value="RNI-like"/>
    <property type="match status" value="1"/>
</dbReference>
<feature type="non-terminal residue" evidence="1">
    <location>
        <position position="1"/>
    </location>
</feature>
<dbReference type="AlphaFoldDB" id="A0A9N9H5S2"/>
<protein>
    <submittedName>
        <fullName evidence="1">13110_t:CDS:1</fullName>
    </submittedName>
</protein>
<reference evidence="1" key="1">
    <citation type="submission" date="2021-06" db="EMBL/GenBank/DDBJ databases">
        <authorList>
            <person name="Kallberg Y."/>
            <person name="Tangrot J."/>
            <person name="Rosling A."/>
        </authorList>
    </citation>
    <scope>NUCLEOTIDE SEQUENCE</scope>
    <source>
        <strain evidence="1">MT106</strain>
    </source>
</reference>
<keyword evidence="2" id="KW-1185">Reference proteome</keyword>
<accession>A0A9N9H5S2</accession>
<sequence>MSWLPSDILDEIFQHLAALGNPFDQHSPEIYNNLYTCILVNKQWCNIAIPHLWRHPFTSVRSHVQYKILKIYLSLLDKSKQEKIKNELGFKFSYLSTPTFNYASFLRHLDYAELISAIRSFHFISMEDEIFEENIIFMIFDLIRELFVTSGSRLISLRVTLCDSLECLAGFYDPNFRNWISGIHNLYVVGLNEETCPSLQILAKDCKYLRNLSISAWHFETNNKSQILEDYIVDFLNSQRNLKNLSIFSCSGITQLIMQALKSCSSSLEHLSLENLDFDRCTKWDNFNTFNNLNKLTILDCFNLPPEMVHALLNCKFSKLWRVNLQEKSSLFLYPEELLNWANRVNAMNPEFNNLRQIEDSDPRVW</sequence>
<comment type="caution">
    <text evidence="1">The sequence shown here is derived from an EMBL/GenBank/DDBJ whole genome shotgun (WGS) entry which is preliminary data.</text>
</comment>
<dbReference type="Proteomes" id="UP000789831">
    <property type="component" value="Unassembled WGS sequence"/>
</dbReference>
<evidence type="ECO:0000313" key="1">
    <source>
        <dbReference type="EMBL" id="CAG8649313.1"/>
    </source>
</evidence>
<dbReference type="OrthoDB" id="2388139at2759"/>
<name>A0A9N9H5S2_9GLOM</name>
<proteinExistence type="predicted"/>
<gene>
    <name evidence="1" type="ORF">AGERDE_LOCUS11333</name>
</gene>
<dbReference type="Gene3D" id="3.80.10.10">
    <property type="entry name" value="Ribonuclease Inhibitor"/>
    <property type="match status" value="1"/>
</dbReference>
<dbReference type="InterPro" id="IPR032675">
    <property type="entry name" value="LRR_dom_sf"/>
</dbReference>
<evidence type="ECO:0000313" key="2">
    <source>
        <dbReference type="Proteomes" id="UP000789831"/>
    </source>
</evidence>
<dbReference type="EMBL" id="CAJVPL010004595">
    <property type="protein sequence ID" value="CAG8649313.1"/>
    <property type="molecule type" value="Genomic_DNA"/>
</dbReference>
<organism evidence="1 2">
    <name type="scientific">Ambispora gerdemannii</name>
    <dbReference type="NCBI Taxonomy" id="144530"/>
    <lineage>
        <taxon>Eukaryota</taxon>
        <taxon>Fungi</taxon>
        <taxon>Fungi incertae sedis</taxon>
        <taxon>Mucoromycota</taxon>
        <taxon>Glomeromycotina</taxon>
        <taxon>Glomeromycetes</taxon>
        <taxon>Archaeosporales</taxon>
        <taxon>Ambisporaceae</taxon>
        <taxon>Ambispora</taxon>
    </lineage>
</organism>